<keyword evidence="6 8" id="KW-0326">Glycosidase</keyword>
<protein>
    <recommendedName>
        <fullName evidence="8">Endonuclease III homolog</fullName>
        <ecNumber evidence="8">3.2.2.-</ecNumber>
        <ecNumber evidence="8">4.2.99.18</ecNumber>
    </recommendedName>
    <alternativeName>
        <fullName evidence="8">Bifunctional DNA N-glycosylase/DNA-(apurinic or apyrimidinic site) lyase</fullName>
        <shortName evidence="8">DNA glycosylase/AP lyase</shortName>
    </alternativeName>
</protein>
<keyword evidence="4 8" id="KW-0234">DNA repair</keyword>
<dbReference type="GO" id="GO:0006285">
    <property type="term" value="P:base-excision repair, AP site formation"/>
    <property type="evidence" value="ECO:0007669"/>
    <property type="project" value="UniProtKB-UniRule"/>
</dbReference>
<feature type="compositionally biased region" description="Basic residues" evidence="9">
    <location>
        <begin position="362"/>
        <end position="375"/>
    </location>
</feature>
<dbReference type="GO" id="GO:0003677">
    <property type="term" value="F:DNA binding"/>
    <property type="evidence" value="ECO:0007669"/>
    <property type="project" value="UniProtKB-UniRule"/>
</dbReference>
<evidence type="ECO:0000256" key="8">
    <source>
        <dbReference type="HAMAP-Rule" id="MF_03183"/>
    </source>
</evidence>
<feature type="region of interest" description="Disordered" evidence="9">
    <location>
        <begin position="355"/>
        <end position="385"/>
    </location>
</feature>
<keyword evidence="12" id="KW-1185">Reference proteome</keyword>
<keyword evidence="3 8" id="KW-0378">Hydrolase</keyword>
<sequence length="385" mass="42197">MPAIRKVSARLSSLASPYNVGVTLFKLEEDEVKMDVDLGALPSTPQREKRAARTAKKEEDAGNDLSTLLTIDDDDFKPLLSTPPRKRARTSSSPSKSPRAKQRVSPGSKPAAKRKASGYKRPLATSDPTPARWREVFDALREMRKHGGAPVDTMGCHMAQRHETDPRNKRFTTLVSLILSAQTNDKAVDTAVINLRQAIGGTLSVEALLAADSGLIKDTIRSIGMSEKKTNYLKTTAQQLCDDFNGDVPQSIEGMLSLHGVGPKIGFLALHNTWDINAGIGVDTHVARITRLLGWHNKEKEEDARISLESWLPKEHWREINPLLVGFGQTICEAKHPRCEVCSLSSGLCPSARIGKTPMAGKGKRATKGGKPKRRTPTDDSDLDW</sequence>
<dbReference type="Gene3D" id="1.10.340.30">
    <property type="entry name" value="Hypothetical protein, domain 2"/>
    <property type="match status" value="1"/>
</dbReference>
<dbReference type="Proteomes" id="UP000636479">
    <property type="component" value="Unassembled WGS sequence"/>
</dbReference>
<dbReference type="Pfam" id="PF00730">
    <property type="entry name" value="HhH-GPD"/>
    <property type="match status" value="1"/>
</dbReference>
<evidence type="ECO:0000256" key="3">
    <source>
        <dbReference type="ARBA" id="ARBA00022801"/>
    </source>
</evidence>
<evidence type="ECO:0000256" key="7">
    <source>
        <dbReference type="ARBA" id="ARBA00044632"/>
    </source>
</evidence>
<comment type="function">
    <text evidence="8">Bifunctional DNA N-glycosylase with associated apurinic/apyrimidinic (AP) lyase function that catalyzes the first step in base excision repair (BER), the primary repair pathway for the repair of oxidative DNA damage. The DNA N-glycosylase activity releases the damaged DNA base from DNA by cleaving the N-glycosidic bond, leaving an AP site. The AP lyase activity cleaves the phosphodiester bond 3' to the AP site by a beta-elimination. Primarily recognizes and repairs oxidative base damage of pyrimidines.</text>
</comment>
<dbReference type="GO" id="GO:0140078">
    <property type="term" value="F:class I DNA-(apurinic or apyrimidinic site) endonuclease activity"/>
    <property type="evidence" value="ECO:0007669"/>
    <property type="project" value="UniProtKB-EC"/>
</dbReference>
<dbReference type="PANTHER" id="PTHR43286">
    <property type="entry name" value="ENDONUCLEASE III-LIKE PROTEIN 1"/>
    <property type="match status" value="1"/>
</dbReference>
<evidence type="ECO:0000313" key="11">
    <source>
        <dbReference type="EMBL" id="KAF7294539.1"/>
    </source>
</evidence>
<dbReference type="GO" id="GO:0005739">
    <property type="term" value="C:mitochondrion"/>
    <property type="evidence" value="ECO:0007669"/>
    <property type="project" value="UniProtKB-SubCell"/>
</dbReference>
<dbReference type="InterPro" id="IPR011257">
    <property type="entry name" value="DNA_glycosylase"/>
</dbReference>
<feature type="region of interest" description="Disordered" evidence="9">
    <location>
        <begin position="36"/>
        <end position="130"/>
    </location>
</feature>
<keyword evidence="8" id="KW-0539">Nucleus</keyword>
<evidence type="ECO:0000256" key="6">
    <source>
        <dbReference type="ARBA" id="ARBA00023295"/>
    </source>
</evidence>
<keyword evidence="5 8" id="KW-0456">Lyase</keyword>
<name>A0A8H6VUM0_9AGAR</name>
<dbReference type="EC" id="4.2.99.18" evidence="8"/>
<evidence type="ECO:0000256" key="5">
    <source>
        <dbReference type="ARBA" id="ARBA00023239"/>
    </source>
</evidence>
<dbReference type="SMART" id="SM00478">
    <property type="entry name" value="ENDO3c"/>
    <property type="match status" value="1"/>
</dbReference>
<accession>A0A8H6VUM0</accession>
<dbReference type="AlphaFoldDB" id="A0A8H6VUM0"/>
<dbReference type="EC" id="3.2.2.-" evidence="8"/>
<comment type="caution">
    <text evidence="11">The sequence shown here is derived from an EMBL/GenBank/DDBJ whole genome shotgun (WGS) entry which is preliminary data.</text>
</comment>
<dbReference type="CDD" id="cd00056">
    <property type="entry name" value="ENDO3c"/>
    <property type="match status" value="1"/>
</dbReference>
<proteinExistence type="inferred from homology"/>
<dbReference type="InterPro" id="IPR030841">
    <property type="entry name" value="NTH1"/>
</dbReference>
<reference evidence="11" key="1">
    <citation type="submission" date="2020-05" db="EMBL/GenBank/DDBJ databases">
        <title>Mycena genomes resolve the evolution of fungal bioluminescence.</title>
        <authorList>
            <person name="Tsai I.J."/>
        </authorList>
    </citation>
    <scope>NUCLEOTIDE SEQUENCE</scope>
    <source>
        <strain evidence="11">171206Taipei</strain>
    </source>
</reference>
<evidence type="ECO:0000256" key="1">
    <source>
        <dbReference type="ARBA" id="ARBA00008343"/>
    </source>
</evidence>
<dbReference type="SUPFAM" id="SSF48150">
    <property type="entry name" value="DNA-glycosylase"/>
    <property type="match status" value="1"/>
</dbReference>
<comment type="caution">
    <text evidence="8">Lacks conserved residue(s) required for the propagation of feature annotation.</text>
</comment>
<gene>
    <name evidence="8" type="primary">NTH1</name>
    <name evidence="11" type="ORF">MIND_00990400</name>
</gene>
<keyword evidence="2 8" id="KW-0227">DNA damage</keyword>
<dbReference type="GO" id="GO:0005634">
    <property type="term" value="C:nucleus"/>
    <property type="evidence" value="ECO:0007669"/>
    <property type="project" value="UniProtKB-SubCell"/>
</dbReference>
<dbReference type="GO" id="GO:0000703">
    <property type="term" value="F:oxidized pyrimidine nucleobase lesion DNA N-glycosylase activity"/>
    <property type="evidence" value="ECO:0007669"/>
    <property type="project" value="UniProtKB-UniRule"/>
</dbReference>
<comment type="subcellular location">
    <subcellularLocation>
        <location evidence="8">Nucleus</location>
    </subcellularLocation>
    <subcellularLocation>
        <location evidence="8">Mitochondrion</location>
    </subcellularLocation>
</comment>
<dbReference type="EMBL" id="JACAZF010000009">
    <property type="protein sequence ID" value="KAF7294539.1"/>
    <property type="molecule type" value="Genomic_DNA"/>
</dbReference>
<dbReference type="Gene3D" id="1.10.1670.10">
    <property type="entry name" value="Helix-hairpin-Helix base-excision DNA repair enzymes (C-terminal)"/>
    <property type="match status" value="1"/>
</dbReference>
<evidence type="ECO:0000256" key="2">
    <source>
        <dbReference type="ARBA" id="ARBA00022763"/>
    </source>
</evidence>
<organism evidence="11 12">
    <name type="scientific">Mycena indigotica</name>
    <dbReference type="NCBI Taxonomy" id="2126181"/>
    <lineage>
        <taxon>Eukaryota</taxon>
        <taxon>Fungi</taxon>
        <taxon>Dikarya</taxon>
        <taxon>Basidiomycota</taxon>
        <taxon>Agaricomycotina</taxon>
        <taxon>Agaricomycetes</taxon>
        <taxon>Agaricomycetidae</taxon>
        <taxon>Agaricales</taxon>
        <taxon>Marasmiineae</taxon>
        <taxon>Mycenaceae</taxon>
        <taxon>Mycena</taxon>
    </lineage>
</organism>
<keyword evidence="8" id="KW-0496">Mitochondrion</keyword>
<dbReference type="InterPro" id="IPR003265">
    <property type="entry name" value="HhH-GPD_domain"/>
</dbReference>
<dbReference type="PANTHER" id="PTHR43286:SF1">
    <property type="entry name" value="ENDONUCLEASE III-LIKE PROTEIN 1"/>
    <property type="match status" value="1"/>
</dbReference>
<comment type="similarity">
    <text evidence="1 8">Belongs to the Nth/MutY family.</text>
</comment>
<feature type="domain" description="HhH-GPD" evidence="10">
    <location>
        <begin position="179"/>
        <end position="330"/>
    </location>
</feature>
<evidence type="ECO:0000256" key="9">
    <source>
        <dbReference type="SAM" id="MobiDB-lite"/>
    </source>
</evidence>
<feature type="compositionally biased region" description="Basic and acidic residues" evidence="9">
    <location>
        <begin position="46"/>
        <end position="60"/>
    </location>
</feature>
<dbReference type="FunFam" id="1.10.340.30:FF:000001">
    <property type="entry name" value="Endonuclease III"/>
    <property type="match status" value="1"/>
</dbReference>
<dbReference type="GO" id="GO:0006289">
    <property type="term" value="P:nucleotide-excision repair"/>
    <property type="evidence" value="ECO:0007669"/>
    <property type="project" value="TreeGrafter"/>
</dbReference>
<evidence type="ECO:0000256" key="4">
    <source>
        <dbReference type="ARBA" id="ARBA00023204"/>
    </source>
</evidence>
<evidence type="ECO:0000313" key="12">
    <source>
        <dbReference type="Proteomes" id="UP000636479"/>
    </source>
</evidence>
<dbReference type="OrthoDB" id="2099276at2759"/>
<comment type="catalytic activity">
    <reaction evidence="7 8">
        <text>2'-deoxyribonucleotide-(2'-deoxyribose 5'-phosphate)-2'-deoxyribonucleotide-DNA = a 3'-end 2'-deoxyribonucleotide-(2,3-dehydro-2,3-deoxyribose 5'-phosphate)-DNA + a 5'-end 5'-phospho-2'-deoxyribonucleoside-DNA + H(+)</text>
        <dbReference type="Rhea" id="RHEA:66592"/>
        <dbReference type="Rhea" id="RHEA-COMP:13180"/>
        <dbReference type="Rhea" id="RHEA-COMP:16897"/>
        <dbReference type="Rhea" id="RHEA-COMP:17067"/>
        <dbReference type="ChEBI" id="CHEBI:15378"/>
        <dbReference type="ChEBI" id="CHEBI:136412"/>
        <dbReference type="ChEBI" id="CHEBI:157695"/>
        <dbReference type="ChEBI" id="CHEBI:167181"/>
        <dbReference type="EC" id="4.2.99.18"/>
    </reaction>
</comment>
<dbReference type="HAMAP" id="MF_03183">
    <property type="entry name" value="Endonuclease_III_Nth"/>
    <property type="match status" value="1"/>
</dbReference>
<dbReference type="InterPro" id="IPR023170">
    <property type="entry name" value="HhH_base_excis_C"/>
</dbReference>
<evidence type="ECO:0000259" key="10">
    <source>
        <dbReference type="SMART" id="SM00478"/>
    </source>
</evidence>